<dbReference type="Pfam" id="PF00135">
    <property type="entry name" value="COesterase"/>
    <property type="match status" value="1"/>
</dbReference>
<dbReference type="PANTHER" id="PTHR43142">
    <property type="entry name" value="CARBOXYLIC ESTER HYDROLASE"/>
    <property type="match status" value="1"/>
</dbReference>
<sequence length="556" mass="62210">MLMKNFVLFFLFVFLCKIKSETVNLKIGDGEIQGLVNTTTRDGTTYYNFRGIPYAKPPLQSLRFTSPVKNSAWNGTYDATQDRSQCIQNDGLVSDTIVGNEDCLYINVYTPDISTKKLPVLVWIYGGAFLVGNSSYSVYGPDYFLEQGLVFVSFNYRLGIFGFLSTADEACPGNWGLKDQILALHWVQENIAYFGGNPENVTIFGESAGSASVHLLMQTNLTKGLFHGAIMNSGTSLNLWSLNTRASRTSTNLATSLGIPSSNTTYLVEQLRTIDAKRLHKVGWRVALKLFSNNALRGLPWGPVMEPDVDGAVLINPSEYALTKGRFNRVPVLMGINSHEAAVFSSISILLRLYVLKYDSFKSYLTPFSMTTNKFKRFVAGREIYHHFFGIFPIAADGPGLVDFVSADQFDRPIRQAATLMSHFTTVYFYVFGYEGGTANATERQFGGTGHAEDLNYLFKIGSKNSNFTKTDVKVSQMLVSLWSNFVKHANPTPSEDEEAVFNEAIWNPVNATSSNFNYMSLNESMVAAVNPKQEDWEFYQDLWKMYGDKSKMTTY</sequence>
<dbReference type="PANTHER" id="PTHR43142:SF1">
    <property type="entry name" value="CARBOXYLIC ESTER HYDROLASE"/>
    <property type="match status" value="1"/>
</dbReference>
<proteinExistence type="inferred from homology"/>
<reference evidence="8" key="1">
    <citation type="submission" date="2022-01" db="EMBL/GenBank/DDBJ databases">
        <authorList>
            <person name="King R."/>
        </authorList>
    </citation>
    <scope>NUCLEOTIDE SEQUENCE</scope>
</reference>
<dbReference type="Gene3D" id="3.40.50.1820">
    <property type="entry name" value="alpha/beta hydrolase"/>
    <property type="match status" value="1"/>
</dbReference>
<gene>
    <name evidence="8" type="ORF">CEUTPL_LOCUS4323</name>
</gene>
<evidence type="ECO:0000256" key="1">
    <source>
        <dbReference type="ARBA" id="ARBA00005964"/>
    </source>
</evidence>
<dbReference type="InterPro" id="IPR019819">
    <property type="entry name" value="Carboxylesterase_B_CS"/>
</dbReference>
<dbReference type="GO" id="GO:0052689">
    <property type="term" value="F:carboxylic ester hydrolase activity"/>
    <property type="evidence" value="ECO:0007669"/>
    <property type="project" value="UniProtKB-KW"/>
</dbReference>
<evidence type="ECO:0000259" key="7">
    <source>
        <dbReference type="Pfam" id="PF00135"/>
    </source>
</evidence>
<comment type="similarity">
    <text evidence="1 6">Belongs to the type-B carboxylesterase/lipase family.</text>
</comment>
<dbReference type="SUPFAM" id="SSF53474">
    <property type="entry name" value="alpha/beta-Hydrolases"/>
    <property type="match status" value="1"/>
</dbReference>
<keyword evidence="3 6" id="KW-0378">Hydrolase</keyword>
<dbReference type="Proteomes" id="UP001152799">
    <property type="component" value="Chromosome 14"/>
</dbReference>
<dbReference type="EMBL" id="OU892290">
    <property type="protein sequence ID" value="CAG9763665.1"/>
    <property type="molecule type" value="Genomic_DNA"/>
</dbReference>
<feature type="chain" id="PRO_5040534120" description="Carboxylic ester hydrolase" evidence="6">
    <location>
        <begin position="21"/>
        <end position="556"/>
    </location>
</feature>
<dbReference type="InterPro" id="IPR019826">
    <property type="entry name" value="Carboxylesterase_B_AS"/>
</dbReference>
<protein>
    <recommendedName>
        <fullName evidence="6">Carboxylic ester hydrolase</fullName>
        <ecNumber evidence="6">3.1.1.-</ecNumber>
    </recommendedName>
</protein>
<keyword evidence="2" id="KW-0719">Serine esterase</keyword>
<evidence type="ECO:0000256" key="6">
    <source>
        <dbReference type="RuleBase" id="RU361235"/>
    </source>
</evidence>
<keyword evidence="9" id="KW-1185">Reference proteome</keyword>
<keyword evidence="5" id="KW-0325">Glycoprotein</keyword>
<evidence type="ECO:0000256" key="4">
    <source>
        <dbReference type="ARBA" id="ARBA00023157"/>
    </source>
</evidence>
<feature type="domain" description="Carboxylesterase type B" evidence="7">
    <location>
        <begin position="21"/>
        <end position="539"/>
    </location>
</feature>
<evidence type="ECO:0000256" key="5">
    <source>
        <dbReference type="ARBA" id="ARBA00023180"/>
    </source>
</evidence>
<evidence type="ECO:0000313" key="8">
    <source>
        <dbReference type="EMBL" id="CAG9763665.1"/>
    </source>
</evidence>
<feature type="signal peptide" evidence="6">
    <location>
        <begin position="1"/>
        <end position="20"/>
    </location>
</feature>
<keyword evidence="4" id="KW-1015">Disulfide bond</keyword>
<dbReference type="PROSITE" id="PS00941">
    <property type="entry name" value="CARBOXYLESTERASE_B_2"/>
    <property type="match status" value="1"/>
</dbReference>
<evidence type="ECO:0000256" key="3">
    <source>
        <dbReference type="ARBA" id="ARBA00022801"/>
    </source>
</evidence>
<dbReference type="InterPro" id="IPR029058">
    <property type="entry name" value="AB_hydrolase_fold"/>
</dbReference>
<keyword evidence="6" id="KW-0732">Signal</keyword>
<name>A0A9N9QLF8_9CUCU</name>
<evidence type="ECO:0000256" key="2">
    <source>
        <dbReference type="ARBA" id="ARBA00022487"/>
    </source>
</evidence>
<organism evidence="8 9">
    <name type="scientific">Ceutorhynchus assimilis</name>
    <name type="common">cabbage seed weevil</name>
    <dbReference type="NCBI Taxonomy" id="467358"/>
    <lineage>
        <taxon>Eukaryota</taxon>
        <taxon>Metazoa</taxon>
        <taxon>Ecdysozoa</taxon>
        <taxon>Arthropoda</taxon>
        <taxon>Hexapoda</taxon>
        <taxon>Insecta</taxon>
        <taxon>Pterygota</taxon>
        <taxon>Neoptera</taxon>
        <taxon>Endopterygota</taxon>
        <taxon>Coleoptera</taxon>
        <taxon>Polyphaga</taxon>
        <taxon>Cucujiformia</taxon>
        <taxon>Curculionidae</taxon>
        <taxon>Ceutorhynchinae</taxon>
        <taxon>Ceutorhynchus</taxon>
    </lineage>
</organism>
<dbReference type="AlphaFoldDB" id="A0A9N9QLF8"/>
<accession>A0A9N9QLF8</accession>
<dbReference type="OrthoDB" id="19653at2759"/>
<dbReference type="InterPro" id="IPR002018">
    <property type="entry name" value="CarbesteraseB"/>
</dbReference>
<dbReference type="EC" id="3.1.1.-" evidence="6"/>
<dbReference type="PROSITE" id="PS00122">
    <property type="entry name" value="CARBOXYLESTERASE_B_1"/>
    <property type="match status" value="1"/>
</dbReference>
<evidence type="ECO:0000313" key="9">
    <source>
        <dbReference type="Proteomes" id="UP001152799"/>
    </source>
</evidence>